<name>A0A8H4Q2B5_9HYPO</name>
<dbReference type="OrthoDB" id="4914391at2759"/>
<gene>
    <name evidence="1" type="ORF">GQ602_005900</name>
</gene>
<protein>
    <submittedName>
        <fullName evidence="1">Uncharacterized protein</fullName>
    </submittedName>
</protein>
<sequence length="365" mass="41964">MKINPVLIASVPALLVAAHYSLNDDVKAELDYDLKTELERGSRIDAVEIPYYNASKVDLKPCIWSGPYSWSVTVTRHKTCTHVYYWTEKEFLHGTIEVKVTPEVHSDWRLWTDEKEHVFEMSKATAVLDYRTAGWGLQVHKNGSPFDSLFSRGERQVKNGTETRKFEHKQSFRCPPWHQCETMTVTWHATVTGKCKKTPRYRCVKDKRECDDKREDIKCSPYKTPPNIHCRILVAEDCGFKTPLFDKAGNPITEVQLIGRDRRPFMTGCFRGYPWATLSNGEVYDPKEDMYFVEALSSMTWFRKKRDQPPAKIPKEFPCRPAPSQAAKPALNCTGLVCSQMKNKELMRELAGGEGRVKLGDDLWS</sequence>
<reference evidence="1 2" key="1">
    <citation type="journal article" date="2020" name="G3 (Bethesda)">
        <title>Genetic Underpinnings of Host Manipulation by Ophiocordyceps as Revealed by Comparative Transcriptomics.</title>
        <authorList>
            <person name="Will I."/>
            <person name="Das B."/>
            <person name="Trinh T."/>
            <person name="Brachmann A."/>
            <person name="Ohm R.A."/>
            <person name="de Bekker C."/>
        </authorList>
    </citation>
    <scope>NUCLEOTIDE SEQUENCE [LARGE SCALE GENOMIC DNA]</scope>
    <source>
        <strain evidence="1 2">EC05</strain>
    </source>
</reference>
<accession>A0A8H4Q2B5</accession>
<evidence type="ECO:0000313" key="2">
    <source>
        <dbReference type="Proteomes" id="UP000562929"/>
    </source>
</evidence>
<proteinExistence type="predicted"/>
<comment type="caution">
    <text evidence="1">The sequence shown here is derived from an EMBL/GenBank/DDBJ whole genome shotgun (WGS) entry which is preliminary data.</text>
</comment>
<dbReference type="EMBL" id="JAACLJ010000007">
    <property type="protein sequence ID" value="KAF4582756.1"/>
    <property type="molecule type" value="Genomic_DNA"/>
</dbReference>
<evidence type="ECO:0000313" key="1">
    <source>
        <dbReference type="EMBL" id="KAF4582756.1"/>
    </source>
</evidence>
<keyword evidence="2" id="KW-1185">Reference proteome</keyword>
<dbReference type="AlphaFoldDB" id="A0A8H4Q2B5"/>
<dbReference type="Proteomes" id="UP000562929">
    <property type="component" value="Unassembled WGS sequence"/>
</dbReference>
<organism evidence="1 2">
    <name type="scientific">Ophiocordyceps camponoti-floridani</name>
    <dbReference type="NCBI Taxonomy" id="2030778"/>
    <lineage>
        <taxon>Eukaryota</taxon>
        <taxon>Fungi</taxon>
        <taxon>Dikarya</taxon>
        <taxon>Ascomycota</taxon>
        <taxon>Pezizomycotina</taxon>
        <taxon>Sordariomycetes</taxon>
        <taxon>Hypocreomycetidae</taxon>
        <taxon>Hypocreales</taxon>
        <taxon>Ophiocordycipitaceae</taxon>
        <taxon>Ophiocordyceps</taxon>
    </lineage>
</organism>